<accession>A0ABX2DD58</accession>
<evidence type="ECO:0000313" key="1">
    <source>
        <dbReference type="EMBL" id="NQX31890.1"/>
    </source>
</evidence>
<evidence type="ECO:0000313" key="2">
    <source>
        <dbReference type="Proteomes" id="UP000762110"/>
    </source>
</evidence>
<dbReference type="Proteomes" id="UP000762110">
    <property type="component" value="Unassembled WGS sequence"/>
</dbReference>
<gene>
    <name evidence="1" type="ORF">HQN85_09140</name>
</gene>
<dbReference type="EMBL" id="JABMKV010000002">
    <property type="protein sequence ID" value="NQX31890.1"/>
    <property type="molecule type" value="Genomic_DNA"/>
</dbReference>
<reference evidence="1 2" key="1">
    <citation type="submission" date="2020-05" db="EMBL/GenBank/DDBJ databases">
        <title>Description of Pedobacter foliorum sp. nov.</title>
        <authorList>
            <person name="Qi S."/>
            <person name="Carlier A."/>
            <person name="Cnockaert M."/>
            <person name="Vandamme P."/>
        </authorList>
    </citation>
    <scope>NUCLEOTIDE SEQUENCE [LARGE SCALE GENOMIC DNA]</scope>
    <source>
        <strain evidence="1 2">LMG 31300</strain>
    </source>
</reference>
<comment type="caution">
    <text evidence="1">The sequence shown here is derived from an EMBL/GenBank/DDBJ whole genome shotgun (WGS) entry which is preliminary data.</text>
</comment>
<organism evidence="1 2">
    <name type="scientific">Pedobacter boryungensis</name>
    <dbReference type="NCBI Taxonomy" id="869962"/>
    <lineage>
        <taxon>Bacteria</taxon>
        <taxon>Pseudomonadati</taxon>
        <taxon>Bacteroidota</taxon>
        <taxon>Sphingobacteriia</taxon>
        <taxon>Sphingobacteriales</taxon>
        <taxon>Sphingobacteriaceae</taxon>
        <taxon>Pedobacter</taxon>
    </lineage>
</organism>
<name>A0ABX2DD58_9SPHI</name>
<keyword evidence="2" id="KW-1185">Reference proteome</keyword>
<dbReference type="RefSeq" id="WP_173271447.1">
    <property type="nucleotide sequence ID" value="NZ_JABMKV010000002.1"/>
</dbReference>
<proteinExistence type="predicted"/>
<sequence length="177" mass="20629">MKISIIILFLLFSKLSYSQVVSFDGKDNLELYAITFKEIEKNMILKKDLPKTFTVNGDMLSYISEFLGKNSTSLSVKKYVTENGWGFIKDVDTLGLLRRFKKIHTRRLNLFIDNMTIKSNLNFSYSLSPIIFSEDNKKAFLICQKNSSIEVYEVKVYFFIKQSDKWVLIKTIAPYII</sequence>
<protein>
    <submittedName>
        <fullName evidence="1">Uncharacterized protein</fullName>
    </submittedName>
</protein>